<dbReference type="InterPro" id="IPR011712">
    <property type="entry name" value="Sig_transdc_His_kin_sub3_dim/P"/>
</dbReference>
<evidence type="ECO:0000256" key="8">
    <source>
        <dbReference type="ARBA" id="ARBA00023012"/>
    </source>
</evidence>
<evidence type="ECO:0000256" key="3">
    <source>
        <dbReference type="ARBA" id="ARBA00022553"/>
    </source>
</evidence>
<dbReference type="Pfam" id="PF02518">
    <property type="entry name" value="HATPase_c"/>
    <property type="match status" value="1"/>
</dbReference>
<protein>
    <recommendedName>
        <fullName evidence="2">histidine kinase</fullName>
        <ecNumber evidence="2">2.7.13.3</ecNumber>
    </recommendedName>
</protein>
<dbReference type="InterPro" id="IPR003594">
    <property type="entry name" value="HATPase_dom"/>
</dbReference>
<evidence type="ECO:0000256" key="7">
    <source>
        <dbReference type="ARBA" id="ARBA00022840"/>
    </source>
</evidence>
<dbReference type="InterPro" id="IPR036890">
    <property type="entry name" value="HATPase_C_sf"/>
</dbReference>
<feature type="region of interest" description="Disordered" evidence="9">
    <location>
        <begin position="344"/>
        <end position="365"/>
    </location>
</feature>
<evidence type="ECO:0000259" key="13">
    <source>
        <dbReference type="Pfam" id="PF23539"/>
    </source>
</evidence>
<evidence type="ECO:0000256" key="6">
    <source>
        <dbReference type="ARBA" id="ARBA00022777"/>
    </source>
</evidence>
<feature type="domain" description="DUF7134" evidence="13">
    <location>
        <begin position="63"/>
        <end position="181"/>
    </location>
</feature>
<dbReference type="AlphaFoldDB" id="A0A543B1Y3"/>
<feature type="transmembrane region" description="Helical" evidence="10">
    <location>
        <begin position="56"/>
        <end position="74"/>
    </location>
</feature>
<feature type="transmembrane region" description="Helical" evidence="10">
    <location>
        <begin position="106"/>
        <end position="121"/>
    </location>
</feature>
<keyword evidence="8" id="KW-0902">Two-component regulatory system</keyword>
<keyword evidence="5" id="KW-0547">Nucleotide-binding</keyword>
<dbReference type="Pfam" id="PF07730">
    <property type="entry name" value="HisKA_3"/>
    <property type="match status" value="1"/>
</dbReference>
<dbReference type="PANTHER" id="PTHR24421">
    <property type="entry name" value="NITRATE/NITRITE SENSOR PROTEIN NARX-RELATED"/>
    <property type="match status" value="1"/>
</dbReference>
<comment type="catalytic activity">
    <reaction evidence="1">
        <text>ATP + protein L-histidine = ADP + protein N-phospho-L-histidine.</text>
        <dbReference type="EC" id="2.7.13.3"/>
    </reaction>
</comment>
<dbReference type="InParanoid" id="A0A543B1Y3"/>
<dbReference type="Gene3D" id="1.20.5.1930">
    <property type="match status" value="1"/>
</dbReference>
<keyword evidence="6 14" id="KW-0418">Kinase</keyword>
<dbReference type="SUPFAM" id="SSF55874">
    <property type="entry name" value="ATPase domain of HSP90 chaperone/DNA topoisomerase II/histidine kinase"/>
    <property type="match status" value="1"/>
</dbReference>
<evidence type="ECO:0000313" key="14">
    <source>
        <dbReference type="EMBL" id="TQL78834.1"/>
    </source>
</evidence>
<keyword evidence="10" id="KW-0472">Membrane</keyword>
<dbReference type="OrthoDB" id="227596at2"/>
<dbReference type="Proteomes" id="UP000317043">
    <property type="component" value="Unassembled WGS sequence"/>
</dbReference>
<evidence type="ECO:0000256" key="2">
    <source>
        <dbReference type="ARBA" id="ARBA00012438"/>
    </source>
</evidence>
<dbReference type="CDD" id="cd16917">
    <property type="entry name" value="HATPase_UhpB-NarQ-NarX-like"/>
    <property type="match status" value="1"/>
</dbReference>
<evidence type="ECO:0000256" key="10">
    <source>
        <dbReference type="SAM" id="Phobius"/>
    </source>
</evidence>
<feature type="transmembrane region" description="Helical" evidence="10">
    <location>
        <begin position="17"/>
        <end position="36"/>
    </location>
</feature>
<dbReference type="InterPro" id="IPR050482">
    <property type="entry name" value="Sensor_HK_TwoCompSys"/>
</dbReference>
<keyword evidence="4" id="KW-0808">Transferase</keyword>
<organism evidence="14 15">
    <name type="scientific">Stackebrandtia endophytica</name>
    <dbReference type="NCBI Taxonomy" id="1496996"/>
    <lineage>
        <taxon>Bacteria</taxon>
        <taxon>Bacillati</taxon>
        <taxon>Actinomycetota</taxon>
        <taxon>Actinomycetes</taxon>
        <taxon>Glycomycetales</taxon>
        <taxon>Glycomycetaceae</taxon>
        <taxon>Stackebrandtia</taxon>
    </lineage>
</organism>
<comment type="caution">
    <text evidence="14">The sequence shown here is derived from an EMBL/GenBank/DDBJ whole genome shotgun (WGS) entry which is preliminary data.</text>
</comment>
<evidence type="ECO:0000313" key="15">
    <source>
        <dbReference type="Proteomes" id="UP000317043"/>
    </source>
</evidence>
<dbReference type="RefSeq" id="WP_142043694.1">
    <property type="nucleotide sequence ID" value="NZ_JBHTGS010000002.1"/>
</dbReference>
<name>A0A543B1Y3_9ACTN</name>
<sequence>MTSAPPPLPTQLTRPQLILLDVIAALGLATIAAIVLGSTSTPADHPGLIPAPDAQLFPDAPLWLLIVMAAAMTVPIAVRRLWPVTVFAVICSATLASILLNGHNDWFIAAGMALYVVAISRPSPRHAFTIPVAIVTTVAVLCLTSMGAPSDISAQLVSVVLVGPAALGVAWTLGQAVRGRREATAEAARRLAAQEVVEERLRIARELHDVVAHTMSLIAVRAQVASHVGSKRPEAAAEALTDIVSAAKGSLTEMRYILGALRSDSPLEPVGGLTDLAPLVDRAAHAGVTVTMTAVPDVDLPAGIELAAYRIIQEAVTNVMKHASPTNCRVVLSRRPDAFEITVADDGPADGRRPRPPQWMPSTGHGITGMSERVAAFDGEFHAGPTSTGFTVHAVLPLPTEAIA</sequence>
<evidence type="ECO:0000256" key="1">
    <source>
        <dbReference type="ARBA" id="ARBA00000085"/>
    </source>
</evidence>
<keyword evidence="10" id="KW-0812">Transmembrane</keyword>
<keyword evidence="15" id="KW-1185">Reference proteome</keyword>
<dbReference type="GO" id="GO:0016020">
    <property type="term" value="C:membrane"/>
    <property type="evidence" value="ECO:0007669"/>
    <property type="project" value="InterPro"/>
</dbReference>
<dbReference type="GO" id="GO:0046983">
    <property type="term" value="F:protein dimerization activity"/>
    <property type="evidence" value="ECO:0007669"/>
    <property type="project" value="InterPro"/>
</dbReference>
<evidence type="ECO:0000256" key="5">
    <source>
        <dbReference type="ARBA" id="ARBA00022741"/>
    </source>
</evidence>
<keyword evidence="3" id="KW-0597">Phosphoprotein</keyword>
<reference evidence="14 15" key="1">
    <citation type="submission" date="2019-06" db="EMBL/GenBank/DDBJ databases">
        <title>Sequencing the genomes of 1000 actinobacteria strains.</title>
        <authorList>
            <person name="Klenk H.-P."/>
        </authorList>
    </citation>
    <scope>NUCLEOTIDE SEQUENCE [LARGE SCALE GENOMIC DNA]</scope>
    <source>
        <strain evidence="14 15">DSM 45928</strain>
    </source>
</reference>
<keyword evidence="7" id="KW-0067">ATP-binding</keyword>
<feature type="transmembrane region" description="Helical" evidence="10">
    <location>
        <begin position="128"/>
        <end position="146"/>
    </location>
</feature>
<evidence type="ECO:0000259" key="12">
    <source>
        <dbReference type="Pfam" id="PF07730"/>
    </source>
</evidence>
<feature type="domain" description="Histidine kinase/HSP90-like ATPase" evidence="11">
    <location>
        <begin position="305"/>
        <end position="399"/>
    </location>
</feature>
<dbReference type="Pfam" id="PF23539">
    <property type="entry name" value="DUF7134"/>
    <property type="match status" value="1"/>
</dbReference>
<dbReference type="EC" id="2.7.13.3" evidence="2"/>
<feature type="domain" description="Signal transduction histidine kinase subgroup 3 dimerisation and phosphoacceptor" evidence="12">
    <location>
        <begin position="199"/>
        <end position="264"/>
    </location>
</feature>
<dbReference type="PANTHER" id="PTHR24421:SF10">
    <property type="entry name" value="NITRATE_NITRITE SENSOR PROTEIN NARQ"/>
    <property type="match status" value="1"/>
</dbReference>
<dbReference type="Gene3D" id="3.30.565.10">
    <property type="entry name" value="Histidine kinase-like ATPase, C-terminal domain"/>
    <property type="match status" value="1"/>
</dbReference>
<keyword evidence="10" id="KW-1133">Transmembrane helix</keyword>
<accession>A0A543B1Y3</accession>
<dbReference type="EMBL" id="VFOW01000001">
    <property type="protein sequence ID" value="TQL78834.1"/>
    <property type="molecule type" value="Genomic_DNA"/>
</dbReference>
<evidence type="ECO:0000259" key="11">
    <source>
        <dbReference type="Pfam" id="PF02518"/>
    </source>
</evidence>
<evidence type="ECO:0000256" key="4">
    <source>
        <dbReference type="ARBA" id="ARBA00022679"/>
    </source>
</evidence>
<feature type="transmembrane region" description="Helical" evidence="10">
    <location>
        <begin position="81"/>
        <end position="100"/>
    </location>
</feature>
<dbReference type="GO" id="GO:0000155">
    <property type="term" value="F:phosphorelay sensor kinase activity"/>
    <property type="evidence" value="ECO:0007669"/>
    <property type="project" value="InterPro"/>
</dbReference>
<dbReference type="InterPro" id="IPR055558">
    <property type="entry name" value="DUF7134"/>
</dbReference>
<dbReference type="GO" id="GO:0005524">
    <property type="term" value="F:ATP binding"/>
    <property type="evidence" value="ECO:0007669"/>
    <property type="project" value="UniProtKB-KW"/>
</dbReference>
<gene>
    <name evidence="14" type="ORF">FB566_4429</name>
</gene>
<evidence type="ECO:0000256" key="9">
    <source>
        <dbReference type="SAM" id="MobiDB-lite"/>
    </source>
</evidence>
<proteinExistence type="predicted"/>
<feature type="transmembrane region" description="Helical" evidence="10">
    <location>
        <begin position="152"/>
        <end position="173"/>
    </location>
</feature>